<evidence type="ECO:0000256" key="11">
    <source>
        <dbReference type="SAM" id="SignalP"/>
    </source>
</evidence>
<dbReference type="GO" id="GO:0071555">
    <property type="term" value="P:cell wall organization"/>
    <property type="evidence" value="ECO:0007669"/>
    <property type="project" value="UniProtKB-KW"/>
</dbReference>
<accession>A0AAD8GPC4</accession>
<keyword evidence="6 9" id="KW-0326">Glycosidase</keyword>
<comment type="similarity">
    <text evidence="2 9">Belongs to the glycosyl hydrolase 28 family.</text>
</comment>
<dbReference type="EMBL" id="JAUIZM010000020">
    <property type="protein sequence ID" value="KAK1352014.1"/>
    <property type="molecule type" value="Genomic_DNA"/>
</dbReference>
<gene>
    <name evidence="12" type="ORF">POM88_053728</name>
</gene>
<keyword evidence="13" id="KW-1185">Reference proteome</keyword>
<dbReference type="AlphaFoldDB" id="A0AAD8GPC4"/>
<evidence type="ECO:0000313" key="13">
    <source>
        <dbReference type="Proteomes" id="UP001237642"/>
    </source>
</evidence>
<feature type="chain" id="PRO_5042185120" description="Polygalacturonase" evidence="11">
    <location>
        <begin position="27"/>
        <end position="713"/>
    </location>
</feature>
<dbReference type="SUPFAM" id="SSF51126">
    <property type="entry name" value="Pectin lyase-like"/>
    <property type="match status" value="2"/>
</dbReference>
<dbReference type="GO" id="GO:0005975">
    <property type="term" value="P:carbohydrate metabolic process"/>
    <property type="evidence" value="ECO:0007669"/>
    <property type="project" value="InterPro"/>
</dbReference>
<feature type="signal peptide" evidence="11">
    <location>
        <begin position="1"/>
        <end position="26"/>
    </location>
</feature>
<dbReference type="InterPro" id="IPR006626">
    <property type="entry name" value="PbH1"/>
</dbReference>
<feature type="region of interest" description="Disordered" evidence="10">
    <location>
        <begin position="203"/>
        <end position="231"/>
    </location>
</feature>
<feature type="active site" evidence="8">
    <location>
        <position position="556"/>
    </location>
</feature>
<evidence type="ECO:0000256" key="3">
    <source>
        <dbReference type="ARBA" id="ARBA00022512"/>
    </source>
</evidence>
<keyword evidence="5 9" id="KW-0378">Hydrolase</keyword>
<dbReference type="PROSITE" id="PS00502">
    <property type="entry name" value="POLYGALACTURONASE"/>
    <property type="match status" value="1"/>
</dbReference>
<reference evidence="12" key="1">
    <citation type="submission" date="2023-02" db="EMBL/GenBank/DDBJ databases">
        <title>Genome of toxic invasive species Heracleum sosnowskyi carries increased number of genes despite the absence of recent whole-genome duplications.</title>
        <authorList>
            <person name="Schelkunov M."/>
            <person name="Shtratnikova V."/>
            <person name="Makarenko M."/>
            <person name="Klepikova A."/>
            <person name="Omelchenko D."/>
            <person name="Novikova G."/>
            <person name="Obukhova E."/>
            <person name="Bogdanov V."/>
            <person name="Penin A."/>
            <person name="Logacheva M."/>
        </authorList>
    </citation>
    <scope>NUCLEOTIDE SEQUENCE</scope>
    <source>
        <strain evidence="12">Hsosn_3</strain>
        <tissue evidence="12">Leaf</tissue>
    </source>
</reference>
<keyword evidence="4" id="KW-0964">Secreted</keyword>
<dbReference type="PANTHER" id="PTHR31375">
    <property type="match status" value="1"/>
</dbReference>
<dbReference type="GO" id="GO:0004650">
    <property type="term" value="F:polygalacturonase activity"/>
    <property type="evidence" value="ECO:0007669"/>
    <property type="project" value="InterPro"/>
</dbReference>
<keyword evidence="7" id="KW-0961">Cell wall biogenesis/degradation</keyword>
<dbReference type="InterPro" id="IPR038765">
    <property type="entry name" value="Papain-like_cys_pep_sf"/>
</dbReference>
<dbReference type="InterPro" id="IPR012334">
    <property type="entry name" value="Pectin_lyas_fold"/>
</dbReference>
<evidence type="ECO:0000256" key="4">
    <source>
        <dbReference type="ARBA" id="ARBA00022525"/>
    </source>
</evidence>
<dbReference type="InterPro" id="IPR011050">
    <property type="entry name" value="Pectin_lyase_fold/virulence"/>
</dbReference>
<dbReference type="SUPFAM" id="SSF54001">
    <property type="entry name" value="Cysteine proteinases"/>
    <property type="match status" value="1"/>
</dbReference>
<evidence type="ECO:0000256" key="9">
    <source>
        <dbReference type="RuleBase" id="RU361169"/>
    </source>
</evidence>
<name>A0AAD8GPC4_9APIA</name>
<comment type="subcellular location">
    <subcellularLocation>
        <location evidence="1">Secreted</location>
        <location evidence="1">Cell wall</location>
    </subcellularLocation>
</comment>
<dbReference type="SMART" id="SM00710">
    <property type="entry name" value="PbH1"/>
    <property type="match status" value="5"/>
</dbReference>
<proteinExistence type="inferred from homology"/>
<protein>
    <recommendedName>
        <fullName evidence="14">Polygalacturonase</fullName>
    </recommendedName>
</protein>
<evidence type="ECO:0008006" key="14">
    <source>
        <dbReference type="Google" id="ProtNLM"/>
    </source>
</evidence>
<evidence type="ECO:0000256" key="2">
    <source>
        <dbReference type="ARBA" id="ARBA00008834"/>
    </source>
</evidence>
<evidence type="ECO:0000256" key="10">
    <source>
        <dbReference type="SAM" id="MobiDB-lite"/>
    </source>
</evidence>
<evidence type="ECO:0000256" key="1">
    <source>
        <dbReference type="ARBA" id="ARBA00004191"/>
    </source>
</evidence>
<reference evidence="12" key="2">
    <citation type="submission" date="2023-05" db="EMBL/GenBank/DDBJ databases">
        <authorList>
            <person name="Schelkunov M.I."/>
        </authorList>
    </citation>
    <scope>NUCLEOTIDE SEQUENCE</scope>
    <source>
        <strain evidence="12">Hsosn_3</strain>
        <tissue evidence="12">Leaf</tissue>
    </source>
</reference>
<dbReference type="FunFam" id="2.160.20.10:FF:000004">
    <property type="entry name" value="Pectin lyase-like superfamily protein"/>
    <property type="match status" value="1"/>
</dbReference>
<organism evidence="12 13">
    <name type="scientific">Heracleum sosnowskyi</name>
    <dbReference type="NCBI Taxonomy" id="360622"/>
    <lineage>
        <taxon>Eukaryota</taxon>
        <taxon>Viridiplantae</taxon>
        <taxon>Streptophyta</taxon>
        <taxon>Embryophyta</taxon>
        <taxon>Tracheophyta</taxon>
        <taxon>Spermatophyta</taxon>
        <taxon>Magnoliopsida</taxon>
        <taxon>eudicotyledons</taxon>
        <taxon>Gunneridae</taxon>
        <taxon>Pentapetalae</taxon>
        <taxon>asterids</taxon>
        <taxon>campanulids</taxon>
        <taxon>Apiales</taxon>
        <taxon>Apiaceae</taxon>
        <taxon>Apioideae</taxon>
        <taxon>apioid superclade</taxon>
        <taxon>Tordylieae</taxon>
        <taxon>Tordyliinae</taxon>
        <taxon>Heracleum</taxon>
    </lineage>
</organism>
<evidence type="ECO:0000313" key="12">
    <source>
        <dbReference type="EMBL" id="KAK1352014.1"/>
    </source>
</evidence>
<comment type="caution">
    <text evidence="12">The sequence shown here is derived from an EMBL/GenBank/DDBJ whole genome shotgun (WGS) entry which is preliminary data.</text>
</comment>
<dbReference type="Pfam" id="PF00295">
    <property type="entry name" value="Glyco_hydro_28"/>
    <property type="match status" value="1"/>
</dbReference>
<dbReference type="Gene3D" id="2.160.20.10">
    <property type="entry name" value="Single-stranded right-handed beta-helix, Pectin lyase-like"/>
    <property type="match status" value="2"/>
</dbReference>
<evidence type="ECO:0000256" key="7">
    <source>
        <dbReference type="ARBA" id="ARBA00023316"/>
    </source>
</evidence>
<keyword evidence="3" id="KW-0134">Cell wall</keyword>
<keyword evidence="11" id="KW-0732">Signal</keyword>
<evidence type="ECO:0000256" key="5">
    <source>
        <dbReference type="ARBA" id="ARBA00022801"/>
    </source>
</evidence>
<evidence type="ECO:0000256" key="8">
    <source>
        <dbReference type="PROSITE-ProRule" id="PRU10052"/>
    </source>
</evidence>
<sequence>MGLSMLISKVLVLVLMLKCINHVICSQSVVDVRDFGAAGDGKTENTNAPQGQSNAHYWINFDNINGLTIQGNGIFDGQGPSAWPYNNCRHAASCTPLCPNHQPHLAARQFPGLYKDYFPDSANWQPPNIKFKKNSGPEPQNLFKHYEKELSMWNAGKRAEDIMKRKSGFFYVMKRKNRKNENDINPTMNMTTLTVVNMTTPTGNGLDCSGNTEDGENEGGSYSEDKQKNRSAPKEGILATLDQGRLIHTDIFSYYISYLKSTMSSKAFTKSILLDCFSYSKLKQCHEKEDFRHWKIWWSGQFDECSYIFYPICYDLVIVCFIERDSSETILMLHMDPVAGSTKVLVFLKLLNVGDGKTDNTNAFLNAWKEACRLGGTVSIVDGRYLVKTIKFAGPCNGKVNFMVINAVIEAPQGQSNAPYWISFYDINGLTIQGNGIFDGQGPSAWPFNDCRHAASCSLLSPSLVLNKVNQSLVENITLLNSKGVQMKIEQSENLTINNITITAPADSPNTDGIHTGNINYVNILDSNIGTGDDCISIGPGATNINIKGVNCGPGHGISIGSIGKNPSDQNVEGVNVHNCKMSSTQNGVRIKTWNSTFQVSVSDVTFQDITMDKAQNPIIIDQQYCGRGHDCTGSSHVQVKDVKFVRVQGTSSSQIAVNLNCSSSNPCYGIVLNDINLSLEDGGKATSSCSNANISFIGPQNPAPCQNTLSLV</sequence>
<dbReference type="Proteomes" id="UP001237642">
    <property type="component" value="Unassembled WGS sequence"/>
</dbReference>
<evidence type="ECO:0000256" key="6">
    <source>
        <dbReference type="ARBA" id="ARBA00023295"/>
    </source>
</evidence>
<dbReference type="InterPro" id="IPR000743">
    <property type="entry name" value="Glyco_hydro_28"/>
</dbReference>